<name>A0A6M2DBY2_RHIMP</name>
<dbReference type="EMBL" id="GHWJ01009981">
    <property type="protein sequence ID" value="NOV42718.1"/>
    <property type="molecule type" value="Transcribed_RNA"/>
</dbReference>
<feature type="chain" id="PRO_5026747235" evidence="1">
    <location>
        <begin position="16"/>
        <end position="114"/>
    </location>
</feature>
<organism evidence="2">
    <name type="scientific">Rhipicephalus microplus</name>
    <name type="common">Cattle tick</name>
    <name type="synonym">Boophilus microplus</name>
    <dbReference type="NCBI Taxonomy" id="6941"/>
    <lineage>
        <taxon>Eukaryota</taxon>
        <taxon>Metazoa</taxon>
        <taxon>Ecdysozoa</taxon>
        <taxon>Arthropoda</taxon>
        <taxon>Chelicerata</taxon>
        <taxon>Arachnida</taxon>
        <taxon>Acari</taxon>
        <taxon>Parasitiformes</taxon>
        <taxon>Ixodida</taxon>
        <taxon>Ixodoidea</taxon>
        <taxon>Ixodidae</taxon>
        <taxon>Rhipicephalinae</taxon>
        <taxon>Rhipicephalus</taxon>
        <taxon>Boophilus</taxon>
    </lineage>
</organism>
<keyword evidence="1" id="KW-0732">Signal</keyword>
<proteinExistence type="predicted"/>
<evidence type="ECO:0000256" key="1">
    <source>
        <dbReference type="SAM" id="SignalP"/>
    </source>
</evidence>
<dbReference type="AlphaFoldDB" id="A0A6M2DBY2"/>
<reference evidence="2" key="1">
    <citation type="submission" date="2019-09" db="EMBL/GenBank/DDBJ databases">
        <title>Organ-specific transcriptomic study of the physiology of the cattle tick, Rhipicephalus microplus.</title>
        <authorList>
            <person name="Tirloni L."/>
            <person name="Braz G."/>
            <person name="Gandara A.C.P."/>
            <person name="Sabadin G.A."/>
            <person name="da Silva R.M."/>
            <person name="Guizzo M.G."/>
            <person name="Machado J.A."/>
            <person name="Costa E.P."/>
            <person name="Gomes H.F."/>
            <person name="Moraes J."/>
            <person name="Mota M.B.S."/>
            <person name="Mesquita R.D."/>
            <person name="Alvarenga P.H."/>
            <person name="Alves F."/>
            <person name="Seixas A."/>
            <person name="da Fonseca R.N."/>
            <person name="Fogaca A."/>
            <person name="Logullo C."/>
            <person name="Tanaka A."/>
            <person name="Daffre S."/>
            <person name="Termignoni C."/>
            <person name="Vaz I.S.Jr."/>
            <person name="Oliveira P.L."/>
            <person name="Ribeiro J.M."/>
        </authorList>
    </citation>
    <scope>NUCLEOTIDE SEQUENCE</scope>
    <source>
        <strain evidence="2">Porto Alegre</strain>
    </source>
</reference>
<feature type="signal peptide" evidence="1">
    <location>
        <begin position="1"/>
        <end position="15"/>
    </location>
</feature>
<sequence length="114" mass="12780">MHPFFLSYLCSLSAASPFFFTGCVRSHFTECSGWLSHCFANLMHASSGGVRKLFKVKMSLLGHNRTGMMLPTRINYGTANIVASPCFVYDKTFYWPFKCFETPVVSIGTKLCAK</sequence>
<accession>A0A6M2DBY2</accession>
<evidence type="ECO:0000313" key="2">
    <source>
        <dbReference type="EMBL" id="NOV42718.1"/>
    </source>
</evidence>
<protein>
    <submittedName>
        <fullName evidence="2">Putative secreted protein</fullName>
    </submittedName>
</protein>